<dbReference type="eggNOG" id="KOG0634">
    <property type="taxonomic scope" value="Eukaryota"/>
</dbReference>
<name>G3B7W7_CANTC</name>
<feature type="domain" description="Aminotransferase class I/classII large" evidence="1">
    <location>
        <begin position="49"/>
        <end position="414"/>
    </location>
</feature>
<dbReference type="SUPFAM" id="SSF53383">
    <property type="entry name" value="PLP-dependent transferases"/>
    <property type="match status" value="1"/>
</dbReference>
<dbReference type="EMBL" id="GL996527">
    <property type="protein sequence ID" value="EGV62608.1"/>
    <property type="molecule type" value="Genomic_DNA"/>
</dbReference>
<dbReference type="OrthoDB" id="7042322at2759"/>
<dbReference type="GO" id="GO:0030170">
    <property type="term" value="F:pyridoxal phosphate binding"/>
    <property type="evidence" value="ECO:0007669"/>
    <property type="project" value="InterPro"/>
</dbReference>
<dbReference type="GeneID" id="18247732"/>
<dbReference type="Pfam" id="PF00155">
    <property type="entry name" value="Aminotran_1_2"/>
    <property type="match status" value="1"/>
</dbReference>
<evidence type="ECO:0000259" key="1">
    <source>
        <dbReference type="Pfam" id="PF00155"/>
    </source>
</evidence>
<evidence type="ECO:0000313" key="3">
    <source>
        <dbReference type="Proteomes" id="UP000000707"/>
    </source>
</evidence>
<protein>
    <submittedName>
        <fullName evidence="2">PLP-dependent transferase</fullName>
    </submittedName>
</protein>
<reference evidence="2 3" key="1">
    <citation type="journal article" date="2011" name="Proc. Natl. Acad. Sci. U.S.A.">
        <title>Comparative genomics of xylose-fermenting fungi for enhanced biofuel production.</title>
        <authorList>
            <person name="Wohlbach D.J."/>
            <person name="Kuo A."/>
            <person name="Sato T.K."/>
            <person name="Potts K.M."/>
            <person name="Salamov A.A."/>
            <person name="LaButti K.M."/>
            <person name="Sun H."/>
            <person name="Clum A."/>
            <person name="Pangilinan J.L."/>
            <person name="Lindquist E.A."/>
            <person name="Lucas S."/>
            <person name="Lapidus A."/>
            <person name="Jin M."/>
            <person name="Gunawan C."/>
            <person name="Balan V."/>
            <person name="Dale B.E."/>
            <person name="Jeffries T.W."/>
            <person name="Zinkel R."/>
            <person name="Barry K.W."/>
            <person name="Grigoriev I.V."/>
            <person name="Gasch A.P."/>
        </authorList>
    </citation>
    <scope>NUCLEOTIDE SEQUENCE [LARGE SCALE GENOMIC DNA]</scope>
    <source>
        <strain evidence="2">ATCC 10573</strain>
        <strain evidence="3">ATCC 10573 / BCRC 21748 / CBS 615 / JCM 9827 / NBRC 10315 / NRRL Y-1498 / VKM Y-70</strain>
    </source>
</reference>
<proteinExistence type="predicted"/>
<dbReference type="KEGG" id="cten:18247732"/>
<dbReference type="Proteomes" id="UP000000707">
    <property type="component" value="Unassembled WGS sequence"/>
</dbReference>
<dbReference type="Gene3D" id="3.90.1150.10">
    <property type="entry name" value="Aspartate Aminotransferase, domain 1"/>
    <property type="match status" value="1"/>
</dbReference>
<dbReference type="HOGENOM" id="CLU_017584_0_6_1"/>
<evidence type="ECO:0000313" key="2">
    <source>
        <dbReference type="EMBL" id="EGV62607.1"/>
    </source>
</evidence>
<dbReference type="Gene3D" id="3.40.640.10">
    <property type="entry name" value="Type I PLP-dependent aspartate aminotransferase-like (Major domain)"/>
    <property type="match status" value="1"/>
</dbReference>
<dbReference type="EMBL" id="GL996527">
    <property type="protein sequence ID" value="EGV62607.1"/>
    <property type="molecule type" value="Genomic_DNA"/>
</dbReference>
<dbReference type="STRING" id="590646.G3B7W7"/>
<dbReference type="CDD" id="cd00609">
    <property type="entry name" value="AAT_like"/>
    <property type="match status" value="1"/>
</dbReference>
<organism evidence="3">
    <name type="scientific">Candida tenuis (strain ATCC 10573 / BCRC 21748 / CBS 615 / JCM 9827 / NBRC 10315 / NRRL Y-1498 / VKM Y-70)</name>
    <name type="common">Yeast</name>
    <name type="synonym">Yamadazyma tenuis</name>
    <dbReference type="NCBI Taxonomy" id="590646"/>
    <lineage>
        <taxon>Eukaryota</taxon>
        <taxon>Fungi</taxon>
        <taxon>Dikarya</taxon>
        <taxon>Ascomycota</taxon>
        <taxon>Saccharomycotina</taxon>
        <taxon>Pichiomycetes</taxon>
        <taxon>Debaryomycetaceae</taxon>
        <taxon>Yamadazyma</taxon>
    </lineage>
</organism>
<gene>
    <name evidence="2" type="ORF">CANTEDRAFT_115132</name>
</gene>
<dbReference type="InterPro" id="IPR015422">
    <property type="entry name" value="PyrdxlP-dep_Trfase_small"/>
</dbReference>
<dbReference type="PANTHER" id="PTHR42858:SF1">
    <property type="entry name" value="LD15494P"/>
    <property type="match status" value="1"/>
</dbReference>
<accession>G3B7W7</accession>
<sequence>MSNRVINFFKGYASNSLHPRKELEAAFSKVLLETDFDKYDTDPDNQHPLNYGTDPGNFDIRQQLSKFMARKFNVPEADPDCFNLTNGASFGIGMALKMATNLEYTKKVFVVSPCYFLINHSFVDAGFSGRIASINETPGAEYEIDIEALEMQLQNIDKENGEDKTGGIFPDPLGRDDNRVYRSVIYIVPTYSNPGGLTYSLKTRLKMIELARRHNMLIICDDVYDLLNYTDDSPLPRLVHLDRETCTDGWGHVVSNASTSKLISPGLRFGWHETATPKLAFQFSQEGNTKSGGTPSQLNSYVIHELLITGTIDDIINNFISHYRERSKVLKDSIKKYLPPSTKFYGGDGGYFIWVTLDPKYNLVKVVSTLAKEHNIILASGTNFEVAENHRGLGDSVRLCFSFLTPPEIEYGIKTFGSLLKEDETN</sequence>
<dbReference type="InterPro" id="IPR015424">
    <property type="entry name" value="PyrdxlP-dep_Trfase"/>
</dbReference>
<dbReference type="InterPro" id="IPR004839">
    <property type="entry name" value="Aminotransferase_I/II_large"/>
</dbReference>
<dbReference type="PANTHER" id="PTHR42858">
    <property type="entry name" value="AMINOTRANSFERASE"/>
    <property type="match status" value="1"/>
</dbReference>
<dbReference type="InterPro" id="IPR015421">
    <property type="entry name" value="PyrdxlP-dep_Trfase_major"/>
</dbReference>
<keyword evidence="3" id="KW-1185">Reference proteome</keyword>
<keyword evidence="2" id="KW-0808">Transferase</keyword>
<dbReference type="GO" id="GO:0047536">
    <property type="term" value="F:2-aminoadipate transaminase activity"/>
    <property type="evidence" value="ECO:0007669"/>
    <property type="project" value="TreeGrafter"/>
</dbReference>
<dbReference type="AlphaFoldDB" id="G3B7W7"/>